<dbReference type="GO" id="GO:0140664">
    <property type="term" value="F:ATP-dependent DNA damage sensor activity"/>
    <property type="evidence" value="ECO:0007669"/>
    <property type="project" value="InterPro"/>
</dbReference>
<reference evidence="13" key="1">
    <citation type="submission" date="2021-01" db="EMBL/GenBank/DDBJ databases">
        <authorList>
            <person name="Corre E."/>
            <person name="Pelletier E."/>
            <person name="Niang G."/>
            <person name="Scheremetjew M."/>
            <person name="Finn R."/>
            <person name="Kale V."/>
            <person name="Holt S."/>
            <person name="Cochrane G."/>
            <person name="Meng A."/>
            <person name="Brown T."/>
            <person name="Cohen L."/>
        </authorList>
    </citation>
    <scope>NUCLEOTIDE SEQUENCE</scope>
    <source>
        <strain evidence="13">CCMP1897</strain>
    </source>
</reference>
<gene>
    <name evidence="12" type="ORF">PSAL00342_LOCUS2478</name>
    <name evidence="13" type="ORF">PSAL00342_LOCUS2479</name>
</gene>
<dbReference type="SUPFAM" id="SSF54211">
    <property type="entry name" value="Ribosomal protein S5 domain 2-like"/>
    <property type="match status" value="1"/>
</dbReference>
<dbReference type="GO" id="GO:0003684">
    <property type="term" value="F:damaged DNA binding"/>
    <property type="evidence" value="ECO:0007669"/>
    <property type="project" value="InterPro"/>
</dbReference>
<evidence type="ECO:0000256" key="8">
    <source>
        <dbReference type="ARBA" id="ARBA00023016"/>
    </source>
</evidence>
<keyword evidence="5" id="KW-0378">Hydrolase</keyword>
<dbReference type="Pfam" id="PF13481">
    <property type="entry name" value="AAA_25"/>
    <property type="match status" value="1"/>
</dbReference>
<keyword evidence="4" id="KW-0863">Zinc-finger</keyword>
<dbReference type="Pfam" id="PF18073">
    <property type="entry name" value="Zn_ribbon_LapB"/>
    <property type="match status" value="1"/>
</dbReference>
<accession>A0A6U9QEE9</accession>
<evidence type="ECO:0000256" key="9">
    <source>
        <dbReference type="ARBA" id="ARBA00023125"/>
    </source>
</evidence>
<dbReference type="EMBL" id="HBIS01002780">
    <property type="protein sequence ID" value="CAE0608660.1"/>
    <property type="molecule type" value="Transcribed_RNA"/>
</dbReference>
<evidence type="ECO:0000256" key="4">
    <source>
        <dbReference type="ARBA" id="ARBA00022771"/>
    </source>
</evidence>
<keyword evidence="10" id="KW-0234">DNA repair</keyword>
<evidence type="ECO:0000313" key="12">
    <source>
        <dbReference type="EMBL" id="CAE0608659.1"/>
    </source>
</evidence>
<sequence length="568" mass="60798">MRSWCVGNGCWKRIRWIARRPWEGGKETNATWTHLSSRRRYDVSIQATQQPNGQKRFKNNSTKKSKTVYVCEKCGEGHAQWLGQCPSCKAYGSLHALRLEPETSNQAKGGGAAARAVGWVKGMATPMPLAELVQSHAGLDNAHDPTRVALEHASRLRLEGTTGKEVERVLGGGIMPGSLMLVAGDPGVGKSTLMLQVAGMIAGTGTVQPDYHRFGEEIQARAEVSTNRVVLYVSGEESSEQLARRASRLDIKSDMLYVFSATKLDDVLRAMAELKPSAAVVDSIQTLYLEGATGSAGSVSQVRECATALLHASKHTGTSTFLVGHVTKSGDIAGPRVLEHIVDVVLHVEGDKVQSHRLLRGVKNRFGPADEVGVFEMKDKGLIAVENPSLLFLQNISISDGVSRAITINLEGSRPILMEVQALCSQAGQGQGPRRTSSGVPHGRLHLLLAILSKHAKVPTYDQDVFVNVVGGVQLSEPASDLAVAAAIASSYFELPILPSTAFAGEIGLGGELRGVAQIGRRVAEAKKLGFERVIVPSTSDVSIEGIAVVKCAHLKDVFEACMEPAVN</sequence>
<evidence type="ECO:0000256" key="5">
    <source>
        <dbReference type="ARBA" id="ARBA00022801"/>
    </source>
</evidence>
<keyword evidence="8" id="KW-0346">Stress response</keyword>
<evidence type="ECO:0000259" key="11">
    <source>
        <dbReference type="PROSITE" id="PS50162"/>
    </source>
</evidence>
<dbReference type="InterPro" id="IPR003593">
    <property type="entry name" value="AAA+_ATPase"/>
</dbReference>
<dbReference type="Gene3D" id="3.30.230.10">
    <property type="match status" value="1"/>
</dbReference>
<dbReference type="InterPro" id="IPR020588">
    <property type="entry name" value="RecA_ATP-bd"/>
</dbReference>
<dbReference type="InterPro" id="IPR027417">
    <property type="entry name" value="P-loop_NTPase"/>
</dbReference>
<evidence type="ECO:0000256" key="3">
    <source>
        <dbReference type="ARBA" id="ARBA00022763"/>
    </source>
</evidence>
<evidence type="ECO:0000313" key="13">
    <source>
        <dbReference type="EMBL" id="CAE0608660.1"/>
    </source>
</evidence>
<dbReference type="Gene3D" id="3.40.50.300">
    <property type="entry name" value="P-loop containing nucleotide triphosphate hydrolases"/>
    <property type="match status" value="1"/>
</dbReference>
<evidence type="ECO:0000256" key="6">
    <source>
        <dbReference type="ARBA" id="ARBA00022833"/>
    </source>
</evidence>
<dbReference type="EMBL" id="HBIS01002779">
    <property type="protein sequence ID" value="CAE0608659.1"/>
    <property type="molecule type" value="Transcribed_RNA"/>
</dbReference>
<keyword evidence="3" id="KW-0227">DNA damage</keyword>
<keyword evidence="7" id="KW-0067">ATP-binding</keyword>
<evidence type="ECO:0000256" key="2">
    <source>
        <dbReference type="ARBA" id="ARBA00022741"/>
    </source>
</evidence>
<keyword evidence="1" id="KW-0479">Metal-binding</keyword>
<dbReference type="InterPro" id="IPR020568">
    <property type="entry name" value="Ribosomal_Su5_D2-typ_SF"/>
</dbReference>
<dbReference type="InterPro" id="IPR014721">
    <property type="entry name" value="Ribsml_uS5_D2-typ_fold_subgr"/>
</dbReference>
<dbReference type="GO" id="GO:0005524">
    <property type="term" value="F:ATP binding"/>
    <property type="evidence" value="ECO:0007669"/>
    <property type="project" value="UniProtKB-KW"/>
</dbReference>
<protein>
    <recommendedName>
        <fullName evidence="11">RecA family profile 1 domain-containing protein</fullName>
    </recommendedName>
</protein>
<name>A0A6U9QEE9_9CHLO</name>
<dbReference type="HAMAP" id="MF_01498">
    <property type="entry name" value="RadA_bact"/>
    <property type="match status" value="1"/>
</dbReference>
<proteinExistence type="inferred from homology"/>
<dbReference type="InterPro" id="IPR004504">
    <property type="entry name" value="DNA_repair_RadA"/>
</dbReference>
<dbReference type="GO" id="GO:0016787">
    <property type="term" value="F:hydrolase activity"/>
    <property type="evidence" value="ECO:0007669"/>
    <property type="project" value="UniProtKB-KW"/>
</dbReference>
<keyword evidence="2" id="KW-0547">Nucleotide-binding</keyword>
<dbReference type="AlphaFoldDB" id="A0A6U9QEE9"/>
<keyword evidence="6" id="KW-0862">Zinc</keyword>
<dbReference type="SUPFAM" id="SSF52540">
    <property type="entry name" value="P-loop containing nucleoside triphosphate hydrolases"/>
    <property type="match status" value="1"/>
</dbReference>
<feature type="domain" description="RecA family profile 1" evidence="11">
    <location>
        <begin position="155"/>
        <end position="326"/>
    </location>
</feature>
<dbReference type="SMART" id="SM00382">
    <property type="entry name" value="AAA"/>
    <property type="match status" value="1"/>
</dbReference>
<dbReference type="PANTHER" id="PTHR32472:SF10">
    <property type="entry name" value="DNA REPAIR PROTEIN RADA-LIKE PROTEIN"/>
    <property type="match status" value="1"/>
</dbReference>
<evidence type="ECO:0000256" key="1">
    <source>
        <dbReference type="ARBA" id="ARBA00022723"/>
    </source>
</evidence>
<evidence type="ECO:0000256" key="7">
    <source>
        <dbReference type="ARBA" id="ARBA00022840"/>
    </source>
</evidence>
<dbReference type="GO" id="GO:0008270">
    <property type="term" value="F:zinc ion binding"/>
    <property type="evidence" value="ECO:0007669"/>
    <property type="project" value="UniProtKB-KW"/>
</dbReference>
<dbReference type="PROSITE" id="PS50162">
    <property type="entry name" value="RECA_2"/>
    <property type="match status" value="1"/>
</dbReference>
<dbReference type="PRINTS" id="PR01874">
    <property type="entry name" value="DNAREPAIRADA"/>
</dbReference>
<dbReference type="InterPro" id="IPR041166">
    <property type="entry name" value="Rubredoxin_2"/>
</dbReference>
<dbReference type="PANTHER" id="PTHR32472">
    <property type="entry name" value="DNA REPAIR PROTEIN RADA"/>
    <property type="match status" value="1"/>
</dbReference>
<evidence type="ECO:0000256" key="10">
    <source>
        <dbReference type="ARBA" id="ARBA00023204"/>
    </source>
</evidence>
<dbReference type="GO" id="GO:0000725">
    <property type="term" value="P:recombinational repair"/>
    <property type="evidence" value="ECO:0007669"/>
    <property type="project" value="TreeGrafter"/>
</dbReference>
<keyword evidence="9" id="KW-0238">DNA-binding</keyword>
<organism evidence="13">
    <name type="scientific">Picocystis salinarum</name>
    <dbReference type="NCBI Taxonomy" id="88271"/>
    <lineage>
        <taxon>Eukaryota</taxon>
        <taxon>Viridiplantae</taxon>
        <taxon>Chlorophyta</taxon>
        <taxon>Picocystophyceae</taxon>
        <taxon>Picocystales</taxon>
        <taxon>Picocystaceae</taxon>
        <taxon>Picocystis</taxon>
    </lineage>
</organism>
<dbReference type="Pfam" id="PF13541">
    <property type="entry name" value="ChlI"/>
    <property type="match status" value="1"/>
</dbReference>